<dbReference type="PANTHER" id="PTHR30294">
    <property type="entry name" value="MEMBRANE COMPONENT OF ABC TRANSPORTER YHHJ-RELATED"/>
    <property type="match status" value="1"/>
</dbReference>
<feature type="transmembrane region" description="Helical" evidence="6">
    <location>
        <begin position="136"/>
        <end position="159"/>
    </location>
</feature>
<gene>
    <name evidence="7" type="ORF">EWU20_07000</name>
</gene>
<keyword evidence="5 6" id="KW-0472">Membrane</keyword>
<evidence type="ECO:0000256" key="6">
    <source>
        <dbReference type="SAM" id="Phobius"/>
    </source>
</evidence>
<proteinExistence type="predicted"/>
<evidence type="ECO:0000256" key="2">
    <source>
        <dbReference type="ARBA" id="ARBA00022475"/>
    </source>
</evidence>
<comment type="caution">
    <text evidence="7">The sequence shown here is derived from an EMBL/GenBank/DDBJ whole genome shotgun (WGS) entry which is preliminary data.</text>
</comment>
<dbReference type="EMBL" id="SEWY01000003">
    <property type="protein sequence ID" value="TBH73117.1"/>
    <property type="molecule type" value="Genomic_DNA"/>
</dbReference>
<sequence>MNKMLTLLKKDVLAFFSSWMGWGTISSFFILMGVYVWVIDGNVLDYGFAELTVFFDLSPWFFLFFIPALSMNTFSEEIDRGTFQLLRSLPITTTQILMAKYGALAVIVLCTLSPSVIFIQTIALLGFPTFNYDSSLIIGGFVALLLLNLCFIAIGLLASSLSNKQPVAFILGLVLNFFFWQGALELGLSPLDLSTHYHRMSMGVLSFSDLLNFGGFLSLVLGLTRVRLRFLT</sequence>
<evidence type="ECO:0000256" key="5">
    <source>
        <dbReference type="ARBA" id="ARBA00023136"/>
    </source>
</evidence>
<evidence type="ECO:0000256" key="4">
    <source>
        <dbReference type="ARBA" id="ARBA00022989"/>
    </source>
</evidence>
<keyword evidence="8" id="KW-1185">Reference proteome</keyword>
<dbReference type="PANTHER" id="PTHR30294:SF29">
    <property type="entry name" value="MULTIDRUG ABC TRANSPORTER PERMEASE YBHS-RELATED"/>
    <property type="match status" value="1"/>
</dbReference>
<keyword evidence="3 6" id="KW-0812">Transmembrane</keyword>
<evidence type="ECO:0008006" key="9">
    <source>
        <dbReference type="Google" id="ProtNLM"/>
    </source>
</evidence>
<comment type="subcellular location">
    <subcellularLocation>
        <location evidence="1">Cell membrane</location>
        <topology evidence="1">Multi-pass membrane protein</topology>
    </subcellularLocation>
</comment>
<evidence type="ECO:0000313" key="8">
    <source>
        <dbReference type="Proteomes" id="UP000293583"/>
    </source>
</evidence>
<reference evidence="7 8" key="1">
    <citation type="submission" date="2019-02" db="EMBL/GenBank/DDBJ databases">
        <title>Genome of a new Bacteroidetes strain.</title>
        <authorList>
            <person name="Pitt A."/>
        </authorList>
    </citation>
    <scope>NUCLEOTIDE SEQUENCE [LARGE SCALE GENOMIC DNA]</scope>
    <source>
        <strain evidence="7 8">103A-SOEBACH</strain>
    </source>
</reference>
<feature type="transmembrane region" description="Helical" evidence="6">
    <location>
        <begin position="166"/>
        <end position="184"/>
    </location>
</feature>
<dbReference type="AlphaFoldDB" id="A0A4Q9BBB2"/>
<keyword evidence="2" id="KW-1003">Cell membrane</keyword>
<feature type="transmembrane region" description="Helical" evidence="6">
    <location>
        <begin position="12"/>
        <end position="37"/>
    </location>
</feature>
<dbReference type="GO" id="GO:0005886">
    <property type="term" value="C:plasma membrane"/>
    <property type="evidence" value="ECO:0007669"/>
    <property type="project" value="UniProtKB-SubCell"/>
</dbReference>
<dbReference type="Proteomes" id="UP000293583">
    <property type="component" value="Unassembled WGS sequence"/>
</dbReference>
<feature type="transmembrane region" description="Helical" evidence="6">
    <location>
        <begin position="57"/>
        <end position="75"/>
    </location>
</feature>
<name>A0A4Q9BBB2_9BACT</name>
<dbReference type="GO" id="GO:0140359">
    <property type="term" value="F:ABC-type transporter activity"/>
    <property type="evidence" value="ECO:0007669"/>
    <property type="project" value="InterPro"/>
</dbReference>
<organism evidence="7 8">
    <name type="scientific">Aquirufa antheringensis</name>
    <dbReference type="NCBI Taxonomy" id="2516559"/>
    <lineage>
        <taxon>Bacteria</taxon>
        <taxon>Pseudomonadati</taxon>
        <taxon>Bacteroidota</taxon>
        <taxon>Cytophagia</taxon>
        <taxon>Cytophagales</taxon>
        <taxon>Flectobacillaceae</taxon>
        <taxon>Aquirufa</taxon>
    </lineage>
</organism>
<dbReference type="InterPro" id="IPR051449">
    <property type="entry name" value="ABC-2_transporter_component"/>
</dbReference>
<accession>A0A4Q9BBB2</accession>
<feature type="transmembrane region" description="Helical" evidence="6">
    <location>
        <begin position="204"/>
        <end position="223"/>
    </location>
</feature>
<evidence type="ECO:0000313" key="7">
    <source>
        <dbReference type="EMBL" id="TBH73117.1"/>
    </source>
</evidence>
<evidence type="ECO:0000256" key="1">
    <source>
        <dbReference type="ARBA" id="ARBA00004651"/>
    </source>
</evidence>
<protein>
    <recommendedName>
        <fullName evidence="9">Gliding motility-associated ABC transporter permease subunit GldF</fullName>
    </recommendedName>
</protein>
<feature type="transmembrane region" description="Helical" evidence="6">
    <location>
        <begin position="96"/>
        <end position="124"/>
    </location>
</feature>
<evidence type="ECO:0000256" key="3">
    <source>
        <dbReference type="ARBA" id="ARBA00022692"/>
    </source>
</evidence>
<dbReference type="OrthoDB" id="9794512at2"/>
<keyword evidence="4 6" id="KW-1133">Transmembrane helix</keyword>
<dbReference type="Pfam" id="PF12679">
    <property type="entry name" value="ABC2_membrane_2"/>
    <property type="match status" value="1"/>
</dbReference>